<protein>
    <recommendedName>
        <fullName evidence="10">EGF-like domain-containing protein</fullName>
    </recommendedName>
</protein>
<dbReference type="AlphaFoldDB" id="A0AA36CFK3"/>
<dbReference type="Pfam" id="PF07645">
    <property type="entry name" value="EGF_CA"/>
    <property type="match status" value="1"/>
</dbReference>
<keyword evidence="3" id="KW-0677">Repeat</keyword>
<evidence type="ECO:0000256" key="9">
    <source>
        <dbReference type="SAM" id="SignalP"/>
    </source>
</evidence>
<evidence type="ECO:0000256" key="2">
    <source>
        <dbReference type="ARBA" id="ARBA00022729"/>
    </source>
</evidence>
<sequence length="687" mass="75814">MPWYFRILTTFLLFLNFARHADGDGLSLIGVLTSIIPVVQVKATCFCHPGWQGSRCDLDINECEENPCDNDAICENTAGSWFCHCREGFHGQHCQFRSMKPRTVETQAFVKSADSRNISEYVVIIANVSGIQGQRTLGQTLQILTAKLGEVLDAYVEVALDKKDRLLVYEPNDTQIDKGATEFDNPIKIYLDVVDLEGRFGCAEDIAEYLAMPRIARALNIVWTGVQAKPTPRSYGTILALLTAFAGLAALAAGVVQTARVRKVNTVGVWEIPRDESEFGVAYGSKAHSLASSAATSRTTSRIFRLYEADVGEPDQQALIQAVQQKNWLKTKEFLDRGVDPEIRYQTTALHAAMENVEAGFLRSLLTFDSMKALVNSVERHNLTPLMVLAKSKFDGVEPAEILLEHGALVNFPGHEDPTDTNVPEFTGRTALHVAVLCENKTMIHFLCKLQGKRNLSHTERLEKTTEKNCKDALGQTPLMYAAKKGLLEICQILVENKVALEVKDDQEKMAHDLAKEAGHQAIADLLRPAGDFSLVQGFREAQKRKVPMRNPLAASAQTLYPSPPNSNPTKSAHNTPSPQQRMQHQVSAPNLGQIGTPPTPPDQPAGLVHQPQFNSQMAMTQMAQMQHMAQWAQMAQMTQFTPAYPGVNGYGYQQNFTFPQQSFYSPGPSYPSNAATPTAGRKQSGV</sequence>
<dbReference type="SMART" id="SM00248">
    <property type="entry name" value="ANK"/>
    <property type="match status" value="4"/>
</dbReference>
<gene>
    <name evidence="11" type="ORF">MSPICULIGERA_LOCUS5958</name>
</gene>
<dbReference type="SMART" id="SM00181">
    <property type="entry name" value="EGF"/>
    <property type="match status" value="1"/>
</dbReference>
<dbReference type="PROSITE" id="PS50088">
    <property type="entry name" value="ANK_REPEAT"/>
    <property type="match status" value="1"/>
</dbReference>
<evidence type="ECO:0000313" key="12">
    <source>
        <dbReference type="Proteomes" id="UP001177023"/>
    </source>
</evidence>
<keyword evidence="12" id="KW-1185">Reference proteome</keyword>
<dbReference type="PANTHER" id="PTHR24201">
    <property type="entry name" value="ANK_REP_REGION DOMAIN-CONTAINING PROTEIN"/>
    <property type="match status" value="1"/>
</dbReference>
<dbReference type="PROSITE" id="PS50297">
    <property type="entry name" value="ANK_REP_REGION"/>
    <property type="match status" value="1"/>
</dbReference>
<feature type="signal peptide" evidence="9">
    <location>
        <begin position="1"/>
        <end position="23"/>
    </location>
</feature>
<name>A0AA36CFK3_9BILA</name>
<feature type="disulfide bond" evidence="7">
    <location>
        <begin position="85"/>
        <end position="94"/>
    </location>
</feature>
<dbReference type="SUPFAM" id="SSF48403">
    <property type="entry name" value="Ankyrin repeat"/>
    <property type="match status" value="1"/>
</dbReference>
<dbReference type="InterPro" id="IPR036770">
    <property type="entry name" value="Ankyrin_rpt-contain_sf"/>
</dbReference>
<comment type="caution">
    <text evidence="11">The sequence shown here is derived from an EMBL/GenBank/DDBJ whole genome shotgun (WGS) entry which is preliminary data.</text>
</comment>
<evidence type="ECO:0000256" key="5">
    <source>
        <dbReference type="ARBA" id="ARBA00023157"/>
    </source>
</evidence>
<evidence type="ECO:0000256" key="1">
    <source>
        <dbReference type="ARBA" id="ARBA00022536"/>
    </source>
</evidence>
<dbReference type="PROSITE" id="PS01186">
    <property type="entry name" value="EGF_2"/>
    <property type="match status" value="1"/>
</dbReference>
<evidence type="ECO:0000256" key="3">
    <source>
        <dbReference type="ARBA" id="ARBA00022737"/>
    </source>
</evidence>
<evidence type="ECO:0000313" key="11">
    <source>
        <dbReference type="EMBL" id="CAJ0567405.1"/>
    </source>
</evidence>
<keyword evidence="2 9" id="KW-0732">Signal</keyword>
<feature type="compositionally biased region" description="Polar residues" evidence="8">
    <location>
        <begin position="568"/>
        <end position="591"/>
    </location>
</feature>
<dbReference type="InterPro" id="IPR002110">
    <property type="entry name" value="Ankyrin_rpt"/>
</dbReference>
<organism evidence="11 12">
    <name type="scientific">Mesorhabditis spiculigera</name>
    <dbReference type="NCBI Taxonomy" id="96644"/>
    <lineage>
        <taxon>Eukaryota</taxon>
        <taxon>Metazoa</taxon>
        <taxon>Ecdysozoa</taxon>
        <taxon>Nematoda</taxon>
        <taxon>Chromadorea</taxon>
        <taxon>Rhabditida</taxon>
        <taxon>Rhabditina</taxon>
        <taxon>Rhabditomorpha</taxon>
        <taxon>Rhabditoidea</taxon>
        <taxon>Rhabditidae</taxon>
        <taxon>Mesorhabditinae</taxon>
        <taxon>Mesorhabditis</taxon>
    </lineage>
</organism>
<dbReference type="PANTHER" id="PTHR24201:SF16">
    <property type="entry name" value="ANKYRIN-1-LIKE-RELATED"/>
    <property type="match status" value="1"/>
</dbReference>
<comment type="caution">
    <text evidence="7">Lacks conserved residue(s) required for the propagation of feature annotation.</text>
</comment>
<dbReference type="PROSITE" id="PS00022">
    <property type="entry name" value="EGF_1"/>
    <property type="match status" value="1"/>
</dbReference>
<feature type="compositionally biased region" description="Polar residues" evidence="8">
    <location>
        <begin position="662"/>
        <end position="677"/>
    </location>
</feature>
<dbReference type="GO" id="GO:0005634">
    <property type="term" value="C:nucleus"/>
    <property type="evidence" value="ECO:0007669"/>
    <property type="project" value="TreeGrafter"/>
</dbReference>
<dbReference type="EMBL" id="CATQJA010001488">
    <property type="protein sequence ID" value="CAJ0567405.1"/>
    <property type="molecule type" value="Genomic_DNA"/>
</dbReference>
<feature type="region of interest" description="Disordered" evidence="8">
    <location>
        <begin position="557"/>
        <end position="610"/>
    </location>
</feature>
<proteinExistence type="predicted"/>
<dbReference type="CDD" id="cd00054">
    <property type="entry name" value="EGF_CA"/>
    <property type="match status" value="1"/>
</dbReference>
<evidence type="ECO:0000256" key="4">
    <source>
        <dbReference type="ARBA" id="ARBA00023043"/>
    </source>
</evidence>
<dbReference type="InterPro" id="IPR050776">
    <property type="entry name" value="Ank_Repeat/CDKN_Inhibitor"/>
</dbReference>
<keyword evidence="4 6" id="KW-0040">ANK repeat</keyword>
<dbReference type="GO" id="GO:0005509">
    <property type="term" value="F:calcium ion binding"/>
    <property type="evidence" value="ECO:0007669"/>
    <property type="project" value="InterPro"/>
</dbReference>
<accession>A0AA36CFK3</accession>
<feature type="repeat" description="ANK" evidence="6">
    <location>
        <begin position="474"/>
        <end position="506"/>
    </location>
</feature>
<dbReference type="PROSITE" id="PS50026">
    <property type="entry name" value="EGF_3"/>
    <property type="match status" value="1"/>
</dbReference>
<feature type="chain" id="PRO_5041368926" description="EGF-like domain-containing protein" evidence="9">
    <location>
        <begin position="24"/>
        <end position="687"/>
    </location>
</feature>
<keyword evidence="5 7" id="KW-1015">Disulfide bond</keyword>
<dbReference type="Gene3D" id="2.10.25.10">
    <property type="entry name" value="Laminin"/>
    <property type="match status" value="1"/>
</dbReference>
<evidence type="ECO:0000256" key="8">
    <source>
        <dbReference type="SAM" id="MobiDB-lite"/>
    </source>
</evidence>
<reference evidence="11" key="1">
    <citation type="submission" date="2023-06" db="EMBL/GenBank/DDBJ databases">
        <authorList>
            <person name="Delattre M."/>
        </authorList>
    </citation>
    <scope>NUCLEOTIDE SEQUENCE</scope>
    <source>
        <strain evidence="11">AF72</strain>
    </source>
</reference>
<evidence type="ECO:0000256" key="7">
    <source>
        <dbReference type="PROSITE-ProRule" id="PRU00076"/>
    </source>
</evidence>
<dbReference type="FunFam" id="2.10.25.10:FF:000066">
    <property type="entry name" value="FAT atypical cadherin 4"/>
    <property type="match status" value="1"/>
</dbReference>
<dbReference type="InterPro" id="IPR001881">
    <property type="entry name" value="EGF-like_Ca-bd_dom"/>
</dbReference>
<evidence type="ECO:0000259" key="10">
    <source>
        <dbReference type="PROSITE" id="PS50026"/>
    </source>
</evidence>
<feature type="non-terminal residue" evidence="11">
    <location>
        <position position="687"/>
    </location>
</feature>
<feature type="domain" description="EGF-like" evidence="10">
    <location>
        <begin position="59"/>
        <end position="95"/>
    </location>
</feature>
<feature type="region of interest" description="Disordered" evidence="8">
    <location>
        <begin position="662"/>
        <end position="687"/>
    </location>
</feature>
<dbReference type="Gene3D" id="1.25.40.20">
    <property type="entry name" value="Ankyrin repeat-containing domain"/>
    <property type="match status" value="1"/>
</dbReference>
<dbReference type="InterPro" id="IPR049883">
    <property type="entry name" value="NOTCH1_EGF-like"/>
</dbReference>
<keyword evidence="1 7" id="KW-0245">EGF-like domain</keyword>
<dbReference type="InterPro" id="IPR000742">
    <property type="entry name" value="EGF"/>
</dbReference>
<dbReference type="SUPFAM" id="SSF57196">
    <property type="entry name" value="EGF/Laminin"/>
    <property type="match status" value="1"/>
</dbReference>
<dbReference type="SMART" id="SM00179">
    <property type="entry name" value="EGF_CA"/>
    <property type="match status" value="1"/>
</dbReference>
<evidence type="ECO:0000256" key="6">
    <source>
        <dbReference type="PROSITE-ProRule" id="PRU00023"/>
    </source>
</evidence>
<dbReference type="Proteomes" id="UP001177023">
    <property type="component" value="Unassembled WGS sequence"/>
</dbReference>
<dbReference type="Pfam" id="PF12796">
    <property type="entry name" value="Ank_2"/>
    <property type="match status" value="1"/>
</dbReference>